<name>A0A0J6FEE3_COCPO</name>
<feature type="compositionally biased region" description="Polar residues" evidence="2">
    <location>
        <begin position="449"/>
        <end position="461"/>
    </location>
</feature>
<reference evidence="3 4" key="1">
    <citation type="submission" date="2007-06" db="EMBL/GenBank/DDBJ databases">
        <title>The Genome Sequence of Coccidioides posadasii RMSCC_3488.</title>
        <authorList>
            <consortium name="Coccidioides Genome Resources Consortium"/>
            <consortium name="The Broad Institute Genome Sequencing Platform"/>
            <person name="Henn M.R."/>
            <person name="Sykes S."/>
            <person name="Young S."/>
            <person name="Jaffe D."/>
            <person name="Berlin A."/>
            <person name="Alvarez P."/>
            <person name="Butler J."/>
            <person name="Gnerre S."/>
            <person name="Grabherr M."/>
            <person name="Mauceli E."/>
            <person name="Brockman W."/>
            <person name="Kodira C."/>
            <person name="Alvarado L."/>
            <person name="Zeng Q."/>
            <person name="Crawford M."/>
            <person name="Antoine C."/>
            <person name="Devon K."/>
            <person name="Galgiani J."/>
            <person name="Orsborn K."/>
            <person name="Lewis M.L."/>
            <person name="Nusbaum C."/>
            <person name="Galagan J."/>
            <person name="Birren B."/>
        </authorList>
    </citation>
    <scope>NUCLEOTIDE SEQUENCE [LARGE SCALE GENOMIC DNA]</scope>
    <source>
        <strain evidence="3 4">RMSCC 3488</strain>
    </source>
</reference>
<feature type="compositionally biased region" description="Polar residues" evidence="2">
    <location>
        <begin position="500"/>
        <end position="509"/>
    </location>
</feature>
<feature type="region of interest" description="Disordered" evidence="2">
    <location>
        <begin position="210"/>
        <end position="263"/>
    </location>
</feature>
<dbReference type="EMBL" id="DS268111">
    <property type="protein sequence ID" value="KMM68688.1"/>
    <property type="molecule type" value="Genomic_DNA"/>
</dbReference>
<keyword evidence="1" id="KW-0175">Coiled coil</keyword>
<feature type="compositionally biased region" description="Low complexity" evidence="2">
    <location>
        <begin position="213"/>
        <end position="228"/>
    </location>
</feature>
<reference evidence="4" key="2">
    <citation type="journal article" date="2009" name="Genome Res.">
        <title>Comparative genomic analyses of the human fungal pathogens Coccidioides and their relatives.</title>
        <authorList>
            <person name="Sharpton T.J."/>
            <person name="Stajich J.E."/>
            <person name="Rounsley S.D."/>
            <person name="Gardner M.J."/>
            <person name="Wortman J.R."/>
            <person name="Jordar V.S."/>
            <person name="Maiti R."/>
            <person name="Kodira C.D."/>
            <person name="Neafsey D.E."/>
            <person name="Zeng Q."/>
            <person name="Hung C.-Y."/>
            <person name="McMahan C."/>
            <person name="Muszewska A."/>
            <person name="Grynberg M."/>
            <person name="Mandel M.A."/>
            <person name="Kellner E.M."/>
            <person name="Barker B.M."/>
            <person name="Galgiani J.N."/>
            <person name="Orbach M.J."/>
            <person name="Kirkland T.N."/>
            <person name="Cole G.T."/>
            <person name="Henn M.R."/>
            <person name="Birren B.W."/>
            <person name="Taylor J.W."/>
        </authorList>
    </citation>
    <scope>NUCLEOTIDE SEQUENCE [LARGE SCALE GENOMIC DNA]</scope>
    <source>
        <strain evidence="4">RMSCC 3488</strain>
    </source>
</reference>
<feature type="region of interest" description="Disordered" evidence="2">
    <location>
        <begin position="449"/>
        <end position="477"/>
    </location>
</feature>
<gene>
    <name evidence="3" type="ORF">CPAG_05012</name>
</gene>
<feature type="compositionally biased region" description="Polar residues" evidence="2">
    <location>
        <begin position="522"/>
        <end position="537"/>
    </location>
</feature>
<sequence>MEHYSSLGDGNADLALAVIGLAPAAEPRVTQRFIHVTDGWALALRWVALAPLPSLLSLAATWTTTHRNPKVSVQPVLSPFHHPPSILVPASPASTLDLNSSPIAHIPLSRINHPPPKLDLPFPTVVASSLPEHCLYFGTTLSLFLSSHNRIVALPRLSHSRILCAFGGTFTHQSDSLIWIPHVSSVIMTDQPLLKKACLEPAAEIAVPSSPIPARSSLSASPDDLPLSINPSERTKFASPQPPASSSEMTPPPSRNAPHESTPVRAFSEHNPFLVSPPATVNQTLCVAYGASKSLPTSTDIEDADTESLRKMAKGLLAVAQESRMSAAHFKLQHSLLSLTSSEAIKRAEVEQQLAKREIEILQSADYRSRQNLMRQTSPHPQLNADLEAAVHRIKELEHANMTLDRRLRRAKKLIEEHAGKYGLLEEENGLLKQRIRENRVHFTQLMDQGSISSSPRTEFNTPHRKPIPDGARSHISRVGSHHPFAALLAADQVLNGESASIKSPVSKKNSQKNHGHARGTHSLSSLPTTPQRNSVGNDRIHFFTPIINGSTAPL</sequence>
<dbReference type="AlphaFoldDB" id="A0A0J6FEE3"/>
<evidence type="ECO:0000256" key="1">
    <source>
        <dbReference type="SAM" id="Coils"/>
    </source>
</evidence>
<evidence type="ECO:0000313" key="4">
    <source>
        <dbReference type="Proteomes" id="UP000054567"/>
    </source>
</evidence>
<dbReference type="Proteomes" id="UP000054567">
    <property type="component" value="Unassembled WGS sequence"/>
</dbReference>
<dbReference type="VEuPathDB" id="FungiDB:CPAG_05012"/>
<feature type="compositionally biased region" description="Basic residues" evidence="2">
    <location>
        <begin position="510"/>
        <end position="520"/>
    </location>
</feature>
<feature type="region of interest" description="Disordered" evidence="2">
    <location>
        <begin position="500"/>
        <end position="538"/>
    </location>
</feature>
<dbReference type="OrthoDB" id="5404651at2759"/>
<evidence type="ECO:0000256" key="2">
    <source>
        <dbReference type="SAM" id="MobiDB-lite"/>
    </source>
</evidence>
<feature type="coiled-coil region" evidence="1">
    <location>
        <begin position="345"/>
        <end position="428"/>
    </location>
</feature>
<accession>A0A0J6FEE3</accession>
<proteinExistence type="predicted"/>
<reference evidence="4" key="3">
    <citation type="journal article" date="2010" name="Genome Res.">
        <title>Population genomic sequencing of Coccidioides fungi reveals recent hybridization and transposon control.</title>
        <authorList>
            <person name="Neafsey D.E."/>
            <person name="Barker B.M."/>
            <person name="Sharpton T.J."/>
            <person name="Stajich J.E."/>
            <person name="Park D.J."/>
            <person name="Whiston E."/>
            <person name="Hung C.-Y."/>
            <person name="McMahan C."/>
            <person name="White J."/>
            <person name="Sykes S."/>
            <person name="Heiman D."/>
            <person name="Young S."/>
            <person name="Zeng Q."/>
            <person name="Abouelleil A."/>
            <person name="Aftuck L."/>
            <person name="Bessette D."/>
            <person name="Brown A."/>
            <person name="FitzGerald M."/>
            <person name="Lui A."/>
            <person name="Macdonald J.P."/>
            <person name="Priest M."/>
            <person name="Orbach M.J."/>
            <person name="Galgiani J.N."/>
            <person name="Kirkland T.N."/>
            <person name="Cole G.T."/>
            <person name="Birren B.W."/>
            <person name="Henn M.R."/>
            <person name="Taylor J.W."/>
            <person name="Rounsley S.D."/>
        </authorList>
    </citation>
    <scope>NUCLEOTIDE SEQUENCE [LARGE SCALE GENOMIC DNA]</scope>
    <source>
        <strain evidence="4">RMSCC 3488</strain>
    </source>
</reference>
<organism evidence="3 4">
    <name type="scientific">Coccidioides posadasii RMSCC 3488</name>
    <dbReference type="NCBI Taxonomy" id="454284"/>
    <lineage>
        <taxon>Eukaryota</taxon>
        <taxon>Fungi</taxon>
        <taxon>Dikarya</taxon>
        <taxon>Ascomycota</taxon>
        <taxon>Pezizomycotina</taxon>
        <taxon>Eurotiomycetes</taxon>
        <taxon>Eurotiomycetidae</taxon>
        <taxon>Onygenales</taxon>
        <taxon>Onygenaceae</taxon>
        <taxon>Coccidioides</taxon>
    </lineage>
</organism>
<evidence type="ECO:0000313" key="3">
    <source>
        <dbReference type="EMBL" id="KMM68688.1"/>
    </source>
</evidence>
<protein>
    <submittedName>
        <fullName evidence="3">Uncharacterized protein</fullName>
    </submittedName>
</protein>